<evidence type="ECO:0000256" key="1">
    <source>
        <dbReference type="ARBA" id="ARBA00005564"/>
    </source>
</evidence>
<sequence length="359" mass="38305">MPTLYVGTYTRKEAHVDGHAKGIYAYSFNDVTGALKLLHVASDVGTNPSYVVGTASTLYVVNECNAASTLCPNAVTGYVAAYATSPNGHLTPLSRHETGGAYACHVALSPTNDFVSVANYAGGLSLFPVHADGSLAPASAHCRLEGASCVRPDRQEASHIHSTVWTSTGLLAADLGTDAVVQYTLNRRDQRLERQGLIPCLPGAGPRHMALSLELGVCYVLNELDNTVCVHALDAATGALAHEALQVVSTLPTDYNGPPPLASDIHIAPSNKFVYAATRFSDTIAIYRIRPDTRLALVDIVPTRGATPRDILLYRDFLLVGHQDSNSLDVFRVDADTGRVTYTNHSIECPSPACMFIAE</sequence>
<evidence type="ECO:0000313" key="3">
    <source>
        <dbReference type="Proteomes" id="UP001162031"/>
    </source>
</evidence>
<dbReference type="InterPro" id="IPR050282">
    <property type="entry name" value="Cycloisomerase_2"/>
</dbReference>
<proteinExistence type="inferred from homology"/>
<evidence type="ECO:0008006" key="4">
    <source>
        <dbReference type="Google" id="ProtNLM"/>
    </source>
</evidence>
<dbReference type="InterPro" id="IPR015943">
    <property type="entry name" value="WD40/YVTN_repeat-like_dom_sf"/>
</dbReference>
<dbReference type="PANTHER" id="PTHR30344">
    <property type="entry name" value="6-PHOSPHOGLUCONOLACTONASE-RELATED"/>
    <property type="match status" value="1"/>
</dbReference>
<dbReference type="InterPro" id="IPR011048">
    <property type="entry name" value="Haem_d1_sf"/>
</dbReference>
<organism evidence="2 3">
    <name type="scientific">Hyaloperonospora brassicae</name>
    <name type="common">Brassica downy mildew</name>
    <name type="synonym">Peronospora brassicae</name>
    <dbReference type="NCBI Taxonomy" id="162125"/>
    <lineage>
        <taxon>Eukaryota</taxon>
        <taxon>Sar</taxon>
        <taxon>Stramenopiles</taxon>
        <taxon>Oomycota</taxon>
        <taxon>Peronosporomycetes</taxon>
        <taxon>Peronosporales</taxon>
        <taxon>Peronosporaceae</taxon>
        <taxon>Hyaloperonospora</taxon>
    </lineage>
</organism>
<protein>
    <recommendedName>
        <fullName evidence="4">6-phosphogluconolactonase</fullName>
    </recommendedName>
</protein>
<comment type="caution">
    <text evidence="2">The sequence shown here is derived from an EMBL/GenBank/DDBJ whole genome shotgun (WGS) entry which is preliminary data.</text>
</comment>
<accession>A0AAV0U7C1</accession>
<dbReference type="PANTHER" id="PTHR30344:SF1">
    <property type="entry name" value="6-PHOSPHOGLUCONOLACTONASE"/>
    <property type="match status" value="1"/>
</dbReference>
<gene>
    <name evidence="2" type="ORF">HBR001_LOCUS5224</name>
</gene>
<dbReference type="AlphaFoldDB" id="A0AAV0U7C1"/>
<dbReference type="EMBL" id="CANTFL010001107">
    <property type="protein sequence ID" value="CAI5731539.1"/>
    <property type="molecule type" value="Genomic_DNA"/>
</dbReference>
<reference evidence="2" key="1">
    <citation type="submission" date="2022-12" db="EMBL/GenBank/DDBJ databases">
        <authorList>
            <person name="Webb A."/>
        </authorList>
    </citation>
    <scope>NUCLEOTIDE SEQUENCE</scope>
    <source>
        <strain evidence="2">Hp1</strain>
    </source>
</reference>
<dbReference type="InterPro" id="IPR019405">
    <property type="entry name" value="Lactonase_7-beta_prop"/>
</dbReference>
<dbReference type="Pfam" id="PF10282">
    <property type="entry name" value="Lactonase"/>
    <property type="match status" value="1"/>
</dbReference>
<dbReference type="Gene3D" id="2.130.10.10">
    <property type="entry name" value="YVTN repeat-like/Quinoprotein amine dehydrogenase"/>
    <property type="match status" value="1"/>
</dbReference>
<name>A0AAV0U7C1_HYABA</name>
<comment type="similarity">
    <text evidence="1">Belongs to the cycloisomerase 2 family.</text>
</comment>
<dbReference type="Proteomes" id="UP001162031">
    <property type="component" value="Unassembled WGS sequence"/>
</dbReference>
<dbReference type="GO" id="GO:0017057">
    <property type="term" value="F:6-phosphogluconolactonase activity"/>
    <property type="evidence" value="ECO:0007669"/>
    <property type="project" value="TreeGrafter"/>
</dbReference>
<keyword evidence="3" id="KW-1185">Reference proteome</keyword>
<dbReference type="SUPFAM" id="SSF51004">
    <property type="entry name" value="C-terminal (heme d1) domain of cytochrome cd1-nitrite reductase"/>
    <property type="match status" value="1"/>
</dbReference>
<evidence type="ECO:0000313" key="2">
    <source>
        <dbReference type="EMBL" id="CAI5731539.1"/>
    </source>
</evidence>